<keyword evidence="3 7" id="KW-0808">Transferase</keyword>
<evidence type="ECO:0000256" key="3">
    <source>
        <dbReference type="ARBA" id="ARBA00022679"/>
    </source>
</evidence>
<evidence type="ECO:0000256" key="7">
    <source>
        <dbReference type="HAMAP-Rule" id="MF_00038"/>
    </source>
</evidence>
<dbReference type="GO" id="GO:0051992">
    <property type="term" value="F:UDP-N-acetylmuramoyl-L-alanyl-D-glutamyl-meso-2,6-diaminopimelyl-D-alanyl-D-alanine:undecaprenyl-phosphate transferase activity"/>
    <property type="evidence" value="ECO:0007669"/>
    <property type="project" value="RHEA"/>
</dbReference>
<feature type="transmembrane region" description="Helical" evidence="7">
    <location>
        <begin position="22"/>
        <end position="43"/>
    </location>
</feature>
<feature type="transmembrane region" description="Helical" evidence="7">
    <location>
        <begin position="254"/>
        <end position="274"/>
    </location>
</feature>
<reference evidence="10 11" key="1">
    <citation type="journal article" date="2016" name="Nat. Commun.">
        <title>Thousands of microbial genomes shed light on interconnected biogeochemical processes in an aquifer system.</title>
        <authorList>
            <person name="Anantharaman K."/>
            <person name="Brown C.T."/>
            <person name="Hug L.A."/>
            <person name="Sharon I."/>
            <person name="Castelle C.J."/>
            <person name="Probst A.J."/>
            <person name="Thomas B.C."/>
            <person name="Singh A."/>
            <person name="Wilkins M.J."/>
            <person name="Karaoz U."/>
            <person name="Brodie E.L."/>
            <person name="Williams K.H."/>
            <person name="Hubbard S.S."/>
            <person name="Banfield J.F."/>
        </authorList>
    </citation>
    <scope>NUCLEOTIDE SEQUENCE [LARGE SCALE GENOMIC DNA]</scope>
</reference>
<evidence type="ECO:0000256" key="8">
    <source>
        <dbReference type="NCBIfam" id="TIGR00445"/>
    </source>
</evidence>
<dbReference type="GO" id="GO:0046872">
    <property type="term" value="F:metal ion binding"/>
    <property type="evidence" value="ECO:0007669"/>
    <property type="project" value="UniProtKB-KW"/>
</dbReference>
<dbReference type="GO" id="GO:0051301">
    <property type="term" value="P:cell division"/>
    <property type="evidence" value="ECO:0007669"/>
    <property type="project" value="UniProtKB-KW"/>
</dbReference>
<keyword evidence="7" id="KW-0131">Cell cycle</keyword>
<dbReference type="AlphaFoldDB" id="A0A1F7WPB6"/>
<dbReference type="InterPro" id="IPR003524">
    <property type="entry name" value="PNAcMuramoyl-5peptid_Trfase"/>
</dbReference>
<dbReference type="EC" id="2.7.8.13" evidence="7 8"/>
<dbReference type="PANTHER" id="PTHR22926">
    <property type="entry name" value="PHOSPHO-N-ACETYLMURAMOYL-PENTAPEPTIDE-TRANSFERASE"/>
    <property type="match status" value="1"/>
</dbReference>
<evidence type="ECO:0000256" key="5">
    <source>
        <dbReference type="ARBA" id="ARBA00022989"/>
    </source>
</evidence>
<dbReference type="GO" id="GO:0071555">
    <property type="term" value="P:cell wall organization"/>
    <property type="evidence" value="ECO:0007669"/>
    <property type="project" value="UniProtKB-KW"/>
</dbReference>
<keyword evidence="5 7" id="KW-1133">Transmembrane helix</keyword>
<keyword evidence="6 7" id="KW-0472">Membrane</keyword>
<dbReference type="GO" id="GO:0009252">
    <property type="term" value="P:peptidoglycan biosynthetic process"/>
    <property type="evidence" value="ECO:0007669"/>
    <property type="project" value="UniProtKB-UniRule"/>
</dbReference>
<keyword evidence="7 9" id="KW-0460">Magnesium</keyword>
<comment type="similarity">
    <text evidence="2 7">Belongs to the glycosyltransferase 4 family. MraY subfamily.</text>
</comment>
<dbReference type="EMBL" id="MGFH01000138">
    <property type="protein sequence ID" value="OGM04676.1"/>
    <property type="molecule type" value="Genomic_DNA"/>
</dbReference>
<feature type="binding site" evidence="9">
    <location>
        <position position="258"/>
    </location>
    <ligand>
        <name>Mg(2+)</name>
        <dbReference type="ChEBI" id="CHEBI:18420"/>
    </ligand>
</feature>
<keyword evidence="7" id="KW-0961">Cell wall biogenesis/degradation</keyword>
<comment type="caution">
    <text evidence="10">The sequence shown here is derived from an EMBL/GenBank/DDBJ whole genome shotgun (WGS) entry which is preliminary data.</text>
</comment>
<accession>A0A1F7WPB6</accession>
<dbReference type="InterPro" id="IPR018480">
    <property type="entry name" value="PNAcMuramoyl-5peptid_Trfase_CS"/>
</dbReference>
<feature type="transmembrane region" description="Helical" evidence="7">
    <location>
        <begin position="333"/>
        <end position="354"/>
    </location>
</feature>
<comment type="cofactor">
    <cofactor evidence="7 9">
        <name>Mg(2+)</name>
        <dbReference type="ChEBI" id="CHEBI:18420"/>
    </cofactor>
</comment>
<keyword evidence="4 7" id="KW-0812">Transmembrane</keyword>
<evidence type="ECO:0000256" key="6">
    <source>
        <dbReference type="ARBA" id="ARBA00023136"/>
    </source>
</evidence>
<keyword evidence="7 9" id="KW-0479">Metal-binding</keyword>
<evidence type="ECO:0000256" key="1">
    <source>
        <dbReference type="ARBA" id="ARBA00004141"/>
    </source>
</evidence>
<comment type="subcellular location">
    <subcellularLocation>
        <location evidence="7">Cell membrane</location>
        <topology evidence="7">Multi-pass membrane protein</topology>
    </subcellularLocation>
    <subcellularLocation>
        <location evidence="1">Membrane</location>
        <topology evidence="1">Multi-pass membrane protein</topology>
    </subcellularLocation>
</comment>
<name>A0A1F7WPB6_9BACT</name>
<feature type="transmembrane region" description="Helical" evidence="7">
    <location>
        <begin position="163"/>
        <end position="184"/>
    </location>
</feature>
<dbReference type="Pfam" id="PF00953">
    <property type="entry name" value="Glycos_transf_4"/>
    <property type="match status" value="1"/>
</dbReference>
<gene>
    <name evidence="7" type="primary">mraY</name>
    <name evidence="10" type="ORF">A2008_05515</name>
</gene>
<comment type="pathway">
    <text evidence="7">Cell wall biogenesis; peptidoglycan biosynthesis.</text>
</comment>
<dbReference type="PANTHER" id="PTHR22926:SF5">
    <property type="entry name" value="PHOSPHO-N-ACETYLMURAMOYL-PENTAPEPTIDE-TRANSFERASE HOMOLOG"/>
    <property type="match status" value="1"/>
</dbReference>
<keyword evidence="7" id="KW-0133">Cell shape</keyword>
<comment type="function">
    <text evidence="7">Catalyzes the initial step of the lipid cycle reactions in the biosynthesis of the cell wall peptidoglycan: transfers peptidoglycan precursor phospho-MurNAc-pentapeptide from UDP-MurNAc-pentapeptide onto the lipid carrier undecaprenyl phosphate, yielding undecaprenyl-pyrophosphoryl-MurNAc-pentapeptide, known as lipid I.</text>
</comment>
<feature type="transmembrane region" description="Helical" evidence="7">
    <location>
        <begin position="191"/>
        <end position="210"/>
    </location>
</feature>
<sequence>MFHYLLSGAISQLTAMISVRTLFAVLTSFVITLMLVPIVIRNIQKRKAGQNIRALGPESHQQKAGRPTMGGIAMVIAICVTSLIWCQLNEFVIIMVLSTVWLGTVGFLDDMLKFAKKSSDGLSAKAKMALILLLGLGAGWLIYSTKIMPSTLFVPVINRDFEIGWLYVFFVTFIVASWSNAVNLTDGLDGLAIGVVILVSIALGGIAYIAGNAIFSKHVGLPFVRGAGELTVYCASLVGAGLGFYWYNASPAEIFMGDVGSLALGGALGLVSVFTKSELLLAVIGGIFVVEALSVMIQVFSFRYFGRRVFKMSPIHHHFELSGWPETKVVARFWIITIILILAGLCILGLNTLLATKTL</sequence>
<dbReference type="UniPathway" id="UPA00219"/>
<dbReference type="InterPro" id="IPR000715">
    <property type="entry name" value="Glycosyl_transferase_4"/>
</dbReference>
<dbReference type="STRING" id="1817813.A2008_05515"/>
<dbReference type="CDD" id="cd06852">
    <property type="entry name" value="GT_MraY"/>
    <property type="match status" value="1"/>
</dbReference>
<feature type="transmembrane region" description="Helical" evidence="7">
    <location>
        <begin position="64"/>
        <end position="85"/>
    </location>
</feature>
<organism evidence="10 11">
    <name type="scientific">Candidatus Wallbacteria bacterium GWC2_49_35</name>
    <dbReference type="NCBI Taxonomy" id="1817813"/>
    <lineage>
        <taxon>Bacteria</taxon>
        <taxon>Candidatus Walliibacteriota</taxon>
    </lineage>
</organism>
<dbReference type="GO" id="GO:0008360">
    <property type="term" value="P:regulation of cell shape"/>
    <property type="evidence" value="ECO:0007669"/>
    <property type="project" value="UniProtKB-KW"/>
</dbReference>
<dbReference type="GO" id="GO:0005886">
    <property type="term" value="C:plasma membrane"/>
    <property type="evidence" value="ECO:0007669"/>
    <property type="project" value="UniProtKB-SubCell"/>
</dbReference>
<dbReference type="GO" id="GO:0008963">
    <property type="term" value="F:phospho-N-acetylmuramoyl-pentapeptide-transferase activity"/>
    <property type="evidence" value="ECO:0007669"/>
    <property type="project" value="UniProtKB-UniRule"/>
</dbReference>
<evidence type="ECO:0000256" key="2">
    <source>
        <dbReference type="ARBA" id="ARBA00005583"/>
    </source>
</evidence>
<evidence type="ECO:0000313" key="10">
    <source>
        <dbReference type="EMBL" id="OGM04676.1"/>
    </source>
</evidence>
<keyword evidence="7" id="KW-0132">Cell division</keyword>
<dbReference type="NCBIfam" id="TIGR00445">
    <property type="entry name" value="mraY"/>
    <property type="match status" value="1"/>
</dbReference>
<feature type="transmembrane region" description="Helical" evidence="7">
    <location>
        <begin position="91"/>
        <end position="112"/>
    </location>
</feature>
<evidence type="ECO:0000256" key="9">
    <source>
        <dbReference type="PIRSR" id="PIRSR600715-1"/>
    </source>
</evidence>
<dbReference type="HAMAP" id="MF_00038">
    <property type="entry name" value="MraY"/>
    <property type="match status" value="1"/>
</dbReference>
<feature type="transmembrane region" description="Helical" evidence="7">
    <location>
        <begin position="280"/>
        <end position="302"/>
    </location>
</feature>
<dbReference type="Proteomes" id="UP000178735">
    <property type="component" value="Unassembled WGS sequence"/>
</dbReference>
<evidence type="ECO:0000256" key="4">
    <source>
        <dbReference type="ARBA" id="ARBA00022692"/>
    </source>
</evidence>
<dbReference type="PROSITE" id="PS01348">
    <property type="entry name" value="MRAY_2"/>
    <property type="match status" value="1"/>
</dbReference>
<keyword evidence="7" id="KW-0573">Peptidoglycan synthesis</keyword>
<feature type="transmembrane region" description="Helical" evidence="7">
    <location>
        <begin position="124"/>
        <end position="143"/>
    </location>
</feature>
<comment type="catalytic activity">
    <reaction evidence="7">
        <text>UDP-N-acetyl-alpha-D-muramoyl-L-alanyl-gamma-D-glutamyl-meso-2,6-diaminopimeloyl-D-alanyl-D-alanine + di-trans,octa-cis-undecaprenyl phosphate = di-trans,octa-cis-undecaprenyl diphospho-N-acetyl-alpha-D-muramoyl-L-alanyl-D-glutamyl-meso-2,6-diaminopimeloyl-D-alanyl-D-alanine + UMP</text>
        <dbReference type="Rhea" id="RHEA:28386"/>
        <dbReference type="ChEBI" id="CHEBI:57865"/>
        <dbReference type="ChEBI" id="CHEBI:60392"/>
        <dbReference type="ChEBI" id="CHEBI:61386"/>
        <dbReference type="ChEBI" id="CHEBI:61387"/>
        <dbReference type="EC" id="2.7.8.13"/>
    </reaction>
</comment>
<keyword evidence="7" id="KW-1003">Cell membrane</keyword>
<evidence type="ECO:0000313" key="11">
    <source>
        <dbReference type="Proteomes" id="UP000178735"/>
    </source>
</evidence>
<feature type="transmembrane region" description="Helical" evidence="7">
    <location>
        <begin position="230"/>
        <end position="247"/>
    </location>
</feature>
<protein>
    <recommendedName>
        <fullName evidence="7 8">Phospho-N-acetylmuramoyl-pentapeptide-transferase</fullName>
        <ecNumber evidence="7 8">2.7.8.13</ecNumber>
    </recommendedName>
    <alternativeName>
        <fullName evidence="7">UDP-MurNAc-pentapeptide phosphotransferase</fullName>
    </alternativeName>
</protein>
<proteinExistence type="inferred from homology"/>
<feature type="binding site" evidence="9">
    <location>
        <position position="183"/>
    </location>
    <ligand>
        <name>Mg(2+)</name>
        <dbReference type="ChEBI" id="CHEBI:18420"/>
    </ligand>
</feature>